<sequence length="220" mass="24718">MRDDADKRRGGSSFIGVRGSANGRVWASTSHGARFHPKHIKATGLTFVFHHPLPFPLPPSSPTLFSPFHPPPLSIPSLAVKLVVDTDRIEVACARHQYRVVSYKRQLPSGSRESSRKQAAHSASLSDLRRPLDVDLCLPSLFADRPTSPFARHNAMCRGFHNELAVYPRRYRQSTRQCCRIWLRPMLGLNAAANVEEEEWFVGTVLLEGKNNDVHLNEYG</sequence>
<dbReference type="EMBL" id="JANKHO010002560">
    <property type="protein sequence ID" value="KAJ3491206.1"/>
    <property type="molecule type" value="Genomic_DNA"/>
</dbReference>
<reference evidence="1" key="1">
    <citation type="submission" date="2022-07" db="EMBL/GenBank/DDBJ databases">
        <title>Genome Sequence of Agrocybe chaxingu.</title>
        <authorList>
            <person name="Buettner E."/>
        </authorList>
    </citation>
    <scope>NUCLEOTIDE SEQUENCE</scope>
    <source>
        <strain evidence="1">MP-N11</strain>
    </source>
</reference>
<keyword evidence="2" id="KW-1185">Reference proteome</keyword>
<dbReference type="AlphaFoldDB" id="A0A9W8JWX6"/>
<protein>
    <submittedName>
        <fullName evidence="1">Uncharacterized protein</fullName>
    </submittedName>
</protein>
<accession>A0A9W8JWX6</accession>
<gene>
    <name evidence="1" type="ORF">NLJ89_g11363</name>
</gene>
<organism evidence="1 2">
    <name type="scientific">Agrocybe chaxingu</name>
    <dbReference type="NCBI Taxonomy" id="84603"/>
    <lineage>
        <taxon>Eukaryota</taxon>
        <taxon>Fungi</taxon>
        <taxon>Dikarya</taxon>
        <taxon>Basidiomycota</taxon>
        <taxon>Agaricomycotina</taxon>
        <taxon>Agaricomycetes</taxon>
        <taxon>Agaricomycetidae</taxon>
        <taxon>Agaricales</taxon>
        <taxon>Agaricineae</taxon>
        <taxon>Strophariaceae</taxon>
        <taxon>Agrocybe</taxon>
    </lineage>
</organism>
<evidence type="ECO:0000313" key="2">
    <source>
        <dbReference type="Proteomes" id="UP001148786"/>
    </source>
</evidence>
<proteinExistence type="predicted"/>
<evidence type="ECO:0000313" key="1">
    <source>
        <dbReference type="EMBL" id="KAJ3491206.1"/>
    </source>
</evidence>
<dbReference type="Proteomes" id="UP001148786">
    <property type="component" value="Unassembled WGS sequence"/>
</dbReference>
<comment type="caution">
    <text evidence="1">The sequence shown here is derived from an EMBL/GenBank/DDBJ whole genome shotgun (WGS) entry which is preliminary data.</text>
</comment>
<name>A0A9W8JWX6_9AGAR</name>